<dbReference type="PROSITE" id="PS50030">
    <property type="entry name" value="UBA"/>
    <property type="match status" value="1"/>
</dbReference>
<feature type="coiled-coil region" evidence="1">
    <location>
        <begin position="289"/>
        <end position="337"/>
    </location>
</feature>
<dbReference type="Proteomes" id="UP000593567">
    <property type="component" value="Unassembled WGS sequence"/>
</dbReference>
<dbReference type="PANTHER" id="PTHR28375">
    <property type="entry name" value="PROTEIN HINDERIN"/>
    <property type="match status" value="1"/>
</dbReference>
<protein>
    <recommendedName>
        <fullName evidence="3">UBA domain-containing protein</fullName>
    </recommendedName>
</protein>
<feature type="compositionally biased region" description="Basic and acidic residues" evidence="2">
    <location>
        <begin position="28"/>
        <end position="48"/>
    </location>
</feature>
<dbReference type="PANTHER" id="PTHR28375:SF1">
    <property type="entry name" value="PROTEIN HINDERIN"/>
    <property type="match status" value="1"/>
</dbReference>
<feature type="compositionally biased region" description="Polar residues" evidence="2">
    <location>
        <begin position="88"/>
        <end position="102"/>
    </location>
</feature>
<dbReference type="AlphaFoldDB" id="A0A7J7J5Y2"/>
<evidence type="ECO:0000313" key="5">
    <source>
        <dbReference type="Proteomes" id="UP000593567"/>
    </source>
</evidence>
<dbReference type="InterPro" id="IPR015940">
    <property type="entry name" value="UBA"/>
</dbReference>
<gene>
    <name evidence="4" type="ORF">EB796_020703</name>
</gene>
<keyword evidence="1" id="KW-0175">Coiled coil</keyword>
<feature type="compositionally biased region" description="Polar residues" evidence="2">
    <location>
        <begin position="55"/>
        <end position="64"/>
    </location>
</feature>
<feature type="domain" description="UBA" evidence="3">
    <location>
        <begin position="123"/>
        <end position="167"/>
    </location>
</feature>
<evidence type="ECO:0000256" key="1">
    <source>
        <dbReference type="SAM" id="Coils"/>
    </source>
</evidence>
<feature type="region of interest" description="Disordered" evidence="2">
    <location>
        <begin position="28"/>
        <end position="123"/>
    </location>
</feature>
<dbReference type="InterPro" id="IPR032736">
    <property type="entry name" value="Hinderin"/>
</dbReference>
<name>A0A7J7J5Y2_BUGNE</name>
<evidence type="ECO:0000313" key="4">
    <source>
        <dbReference type="EMBL" id="KAF6021056.1"/>
    </source>
</evidence>
<feature type="region of interest" description="Disordered" evidence="2">
    <location>
        <begin position="489"/>
        <end position="531"/>
    </location>
</feature>
<dbReference type="Pfam" id="PF15369">
    <property type="entry name" value="KIAA1328"/>
    <property type="match status" value="1"/>
</dbReference>
<comment type="caution">
    <text evidence="4">The sequence shown here is derived from an EMBL/GenBank/DDBJ whole genome shotgun (WGS) entry which is preliminary data.</text>
</comment>
<dbReference type="EMBL" id="VXIV02003139">
    <property type="protein sequence ID" value="KAF6021056.1"/>
    <property type="molecule type" value="Genomic_DNA"/>
</dbReference>
<evidence type="ECO:0000259" key="3">
    <source>
        <dbReference type="PROSITE" id="PS50030"/>
    </source>
</evidence>
<feature type="compositionally biased region" description="Low complexity" evidence="2">
    <location>
        <begin position="496"/>
        <end position="505"/>
    </location>
</feature>
<accession>A0A7J7J5Y2</accession>
<organism evidence="4 5">
    <name type="scientific">Bugula neritina</name>
    <name type="common">Brown bryozoan</name>
    <name type="synonym">Sertularia neritina</name>
    <dbReference type="NCBI Taxonomy" id="10212"/>
    <lineage>
        <taxon>Eukaryota</taxon>
        <taxon>Metazoa</taxon>
        <taxon>Spiralia</taxon>
        <taxon>Lophotrochozoa</taxon>
        <taxon>Bryozoa</taxon>
        <taxon>Gymnolaemata</taxon>
        <taxon>Cheilostomatida</taxon>
        <taxon>Flustrina</taxon>
        <taxon>Buguloidea</taxon>
        <taxon>Bugulidae</taxon>
        <taxon>Bugula</taxon>
    </lineage>
</organism>
<evidence type="ECO:0000256" key="2">
    <source>
        <dbReference type="SAM" id="MobiDB-lite"/>
    </source>
</evidence>
<dbReference type="OrthoDB" id="5972940at2759"/>
<keyword evidence="5" id="KW-1185">Reference proteome</keyword>
<sequence length="569" mass="63233">MSLQFHHESVPGGGADGLKVKLGVNHDDNQYNYKNVKDSSKLESRRSSSDYVVGNSVNTENLPPNRSDYGHNHVAVHSSSHRKVHSQRLGTQNAASQRQTTNSLSKSKSKKHKRTASLTDLRPEDKKKVANLIQELANLGSEKDDIETLLRKERADFEVAIKDLIKDQKALLLERTAVQSELNSCQQMLSQLQEAIVHRPNSLLSRRGGDESNNANISNNQLSETNTLLDNYISNHNNTQGTYTIDAISDIESVASEAAHYPRSSTMIVKQHSHVGSNASTCSIDYPNKDLLVQERAKLIEEQKVLKQKLIEQEECLRQTQRRLLIKEQQAADTTNQNFQQRVCAPTLPVNVTITRDSREMSRVSQTPVAADVGLTTLNRSGYRPTPKAGYNVGIQVEAMDQSLPRSRKATQDHSAQTELPMKLLQSTPDHSHVSVLSREATTPCEKLYIGNRLVPSPSNCLSKSNSSLEETIQKTSKLLQSARKIIEEAKTAPGSTSTSSTSASQCKHRRYEKYGTPPPPPSNDYLSDNSLATELNSESFIIAKKPASNSELADKTELEVLEDIFYIR</sequence>
<proteinExistence type="predicted"/>
<reference evidence="4" key="1">
    <citation type="submission" date="2020-06" db="EMBL/GenBank/DDBJ databases">
        <title>Draft genome of Bugula neritina, a colonial animal packing powerful symbionts and potential medicines.</title>
        <authorList>
            <person name="Rayko M."/>
        </authorList>
    </citation>
    <scope>NUCLEOTIDE SEQUENCE [LARGE SCALE GENOMIC DNA]</scope>
    <source>
        <strain evidence="4">Kwan_BN1</strain>
    </source>
</reference>